<dbReference type="EMBL" id="SMAP01000002">
    <property type="protein sequence ID" value="TCT25235.1"/>
    <property type="molecule type" value="Genomic_DNA"/>
</dbReference>
<dbReference type="PANTHER" id="PTHR20992">
    <property type="entry name" value="AT15442P-RELATED"/>
    <property type="match status" value="1"/>
</dbReference>
<gene>
    <name evidence="2" type="ORF">EDC34_102123</name>
</gene>
<dbReference type="InterPro" id="IPR005240">
    <property type="entry name" value="DUF389"/>
</dbReference>
<dbReference type="Proteomes" id="UP000295414">
    <property type="component" value="Unassembled WGS sequence"/>
</dbReference>
<feature type="transmembrane region" description="Helical" evidence="1">
    <location>
        <begin position="141"/>
        <end position="160"/>
    </location>
</feature>
<protein>
    <submittedName>
        <fullName evidence="2">Putative hydrophobic protein (TIGR00271 family)</fullName>
    </submittedName>
</protein>
<feature type="transmembrane region" description="Helical" evidence="1">
    <location>
        <begin position="232"/>
        <end position="253"/>
    </location>
</feature>
<keyword evidence="3" id="KW-1185">Reference proteome</keyword>
<dbReference type="Pfam" id="PF04087">
    <property type="entry name" value="DUF389"/>
    <property type="match status" value="1"/>
</dbReference>
<feature type="transmembrane region" description="Helical" evidence="1">
    <location>
        <begin position="49"/>
        <end position="65"/>
    </location>
</feature>
<feature type="transmembrane region" description="Helical" evidence="1">
    <location>
        <begin position="198"/>
        <end position="220"/>
    </location>
</feature>
<keyword evidence="1" id="KW-1133">Transmembrane helix</keyword>
<dbReference type="AlphaFoldDB" id="A0A4R3N933"/>
<keyword evidence="1" id="KW-0472">Membrane</keyword>
<dbReference type="OrthoDB" id="9790659at2"/>
<comment type="caution">
    <text evidence="2">The sequence shown here is derived from an EMBL/GenBank/DDBJ whole genome shotgun (WGS) entry which is preliminary data.</text>
</comment>
<proteinExistence type="predicted"/>
<dbReference type="RefSeq" id="WP_114959472.1">
    <property type="nucleotide sequence ID" value="NZ_MSZW01000010.1"/>
</dbReference>
<name>A0A4R3N933_9GAMM</name>
<evidence type="ECO:0000256" key="1">
    <source>
        <dbReference type="SAM" id="Phobius"/>
    </source>
</evidence>
<feature type="transmembrane region" description="Helical" evidence="1">
    <location>
        <begin position="107"/>
        <end position="129"/>
    </location>
</feature>
<evidence type="ECO:0000313" key="3">
    <source>
        <dbReference type="Proteomes" id="UP000295414"/>
    </source>
</evidence>
<accession>A0A4R3N933</accession>
<keyword evidence="1" id="KW-0812">Transmembrane</keyword>
<dbReference type="PANTHER" id="PTHR20992:SF9">
    <property type="entry name" value="AT15442P-RELATED"/>
    <property type="match status" value="1"/>
</dbReference>
<evidence type="ECO:0000313" key="2">
    <source>
        <dbReference type="EMBL" id="TCT25235.1"/>
    </source>
</evidence>
<organism evidence="2 3">
    <name type="scientific">Thermomonas haemolytica</name>
    <dbReference type="NCBI Taxonomy" id="141949"/>
    <lineage>
        <taxon>Bacteria</taxon>
        <taxon>Pseudomonadati</taxon>
        <taxon>Pseudomonadota</taxon>
        <taxon>Gammaproteobacteria</taxon>
        <taxon>Lysobacterales</taxon>
        <taxon>Lysobacteraceae</taxon>
        <taxon>Thermomonas</taxon>
    </lineage>
</organism>
<feature type="transmembrane region" description="Helical" evidence="1">
    <location>
        <begin position="167"/>
        <end position="192"/>
    </location>
</feature>
<sequence>MDSSRFDLASPAAWWRWARQWRKTRLVDGIDRIAVLEHVHEGGRAGPRYAFMVVMSCGIATLGLLQNSAAVIIGAMLISPLMGPIIELGMGLATFDLRTVRESLGSLAIGIGLALAIAIGIVWLSPLQAATSEILARTRPTLFDLLVAVLSGLAGAYATVTRKGETIVGVAIATALMPPLAVVGFGIAVANWDVAGGAAFLFMTNLLAIALSVTIVARWYGFGGADTPKQTVWQAILIVTVFVLLSVPLGLALKRIAQQSQVQLTVRNTLQQAVAAANGRISALRVEANDESIGVDAVIMVPHHVGGLEATLQGQLEAQLGRQAVVHIREVLTSDDASFARQQGTLAELQRSVLALQDAENLRLQRQQAAQDTRMQLIQALLPYLGRLERSEDGARWEFRLAADARVPPLRAQQMERDLARQRKDGAAPLVVIPALQTLPAIPMASGNAREAAPDANGQAALDAQAWALERWQAGRVDVLLVGRDATALDHWDDAARAALAAHHLQVGEVTRRRGSPAVLQLRPASE</sequence>
<reference evidence="2 3" key="1">
    <citation type="submission" date="2019-03" db="EMBL/GenBank/DDBJ databases">
        <title>Genomic Encyclopedia of Type Strains, Phase IV (KMG-IV): sequencing the most valuable type-strain genomes for metagenomic binning, comparative biology and taxonomic classification.</title>
        <authorList>
            <person name="Goeker M."/>
        </authorList>
    </citation>
    <scope>NUCLEOTIDE SEQUENCE [LARGE SCALE GENOMIC DNA]</scope>
    <source>
        <strain evidence="2 3">DSM 13605</strain>
    </source>
</reference>
<feature type="transmembrane region" description="Helical" evidence="1">
    <location>
        <begin position="71"/>
        <end position="95"/>
    </location>
</feature>